<dbReference type="OrthoDB" id="163438at2759"/>
<dbReference type="EMBL" id="KI912114">
    <property type="protein sequence ID" value="ETS79015.1"/>
    <property type="molecule type" value="Genomic_DNA"/>
</dbReference>
<keyword evidence="6" id="KW-1185">Reference proteome</keyword>
<proteinExistence type="predicted"/>
<dbReference type="GeneID" id="19273881"/>
<keyword evidence="3" id="KW-0812">Transmembrane</keyword>
<dbReference type="InParanoid" id="W3WYT0"/>
<dbReference type="Gene3D" id="3.40.50.1820">
    <property type="entry name" value="alpha/beta hydrolase"/>
    <property type="match status" value="1"/>
</dbReference>
<dbReference type="AlphaFoldDB" id="W3WYT0"/>
<dbReference type="InterPro" id="IPR056884">
    <property type="entry name" value="NPHP3-like_N"/>
</dbReference>
<evidence type="ECO:0000259" key="4">
    <source>
        <dbReference type="Pfam" id="PF24883"/>
    </source>
</evidence>
<feature type="compositionally biased region" description="Polar residues" evidence="2">
    <location>
        <begin position="733"/>
        <end position="745"/>
    </location>
</feature>
<evidence type="ECO:0000256" key="2">
    <source>
        <dbReference type="SAM" id="MobiDB-lite"/>
    </source>
</evidence>
<dbReference type="InterPro" id="IPR027417">
    <property type="entry name" value="P-loop_NTPase"/>
</dbReference>
<gene>
    <name evidence="5" type="ORF">PFICI_08868</name>
</gene>
<protein>
    <recommendedName>
        <fullName evidence="4">Nephrocystin 3-like N-terminal domain-containing protein</fullName>
    </recommendedName>
</protein>
<evidence type="ECO:0000256" key="1">
    <source>
        <dbReference type="ARBA" id="ARBA00022737"/>
    </source>
</evidence>
<reference evidence="6" key="1">
    <citation type="journal article" date="2015" name="BMC Genomics">
        <title>Genomic and transcriptomic analysis of the endophytic fungus Pestalotiopsis fici reveals its lifestyle and high potential for synthesis of natural products.</title>
        <authorList>
            <person name="Wang X."/>
            <person name="Zhang X."/>
            <person name="Liu L."/>
            <person name="Xiang M."/>
            <person name="Wang W."/>
            <person name="Sun X."/>
            <person name="Che Y."/>
            <person name="Guo L."/>
            <person name="Liu G."/>
            <person name="Guo L."/>
            <person name="Wang C."/>
            <person name="Yin W.B."/>
            <person name="Stadler M."/>
            <person name="Zhang X."/>
            <person name="Liu X."/>
        </authorList>
    </citation>
    <scope>NUCLEOTIDE SEQUENCE [LARGE SCALE GENOMIC DNA]</scope>
    <source>
        <strain evidence="6">W106-1 / CGMCC3.15140</strain>
    </source>
</reference>
<dbReference type="HOGENOM" id="CLU_009890_0_0_1"/>
<dbReference type="Gene3D" id="3.40.50.300">
    <property type="entry name" value="P-loop containing nucleotide triphosphate hydrolases"/>
    <property type="match status" value="1"/>
</dbReference>
<keyword evidence="3" id="KW-1133">Transmembrane helix</keyword>
<dbReference type="Proteomes" id="UP000030651">
    <property type="component" value="Unassembled WGS sequence"/>
</dbReference>
<feature type="region of interest" description="Disordered" evidence="2">
    <location>
        <begin position="820"/>
        <end position="841"/>
    </location>
</feature>
<feature type="compositionally biased region" description="Polar residues" evidence="2">
    <location>
        <begin position="31"/>
        <end position="44"/>
    </location>
</feature>
<evidence type="ECO:0000313" key="6">
    <source>
        <dbReference type="Proteomes" id="UP000030651"/>
    </source>
</evidence>
<keyword evidence="3" id="KW-0472">Membrane</keyword>
<dbReference type="InterPro" id="IPR029058">
    <property type="entry name" value="AB_hydrolase_fold"/>
</dbReference>
<accession>W3WYT0</accession>
<evidence type="ECO:0000256" key="3">
    <source>
        <dbReference type="SAM" id="Phobius"/>
    </source>
</evidence>
<dbReference type="OMA" id="CGHFVRI"/>
<feature type="region of interest" description="Disordered" evidence="2">
    <location>
        <begin position="14"/>
        <end position="51"/>
    </location>
</feature>
<dbReference type="PANTHER" id="PTHR10039">
    <property type="entry name" value="AMELOGENIN"/>
    <property type="match status" value="1"/>
</dbReference>
<keyword evidence="1" id="KW-0677">Repeat</keyword>
<dbReference type="SUPFAM" id="SSF53474">
    <property type="entry name" value="alpha/beta-Hydrolases"/>
    <property type="match status" value="1"/>
</dbReference>
<organism evidence="5 6">
    <name type="scientific">Pestalotiopsis fici (strain W106-1 / CGMCC3.15140)</name>
    <dbReference type="NCBI Taxonomy" id="1229662"/>
    <lineage>
        <taxon>Eukaryota</taxon>
        <taxon>Fungi</taxon>
        <taxon>Dikarya</taxon>
        <taxon>Ascomycota</taxon>
        <taxon>Pezizomycotina</taxon>
        <taxon>Sordariomycetes</taxon>
        <taxon>Xylariomycetidae</taxon>
        <taxon>Amphisphaeriales</taxon>
        <taxon>Sporocadaceae</taxon>
        <taxon>Pestalotiopsis</taxon>
    </lineage>
</organism>
<dbReference type="Pfam" id="PF24883">
    <property type="entry name" value="NPHP3_N"/>
    <property type="match status" value="1"/>
</dbReference>
<dbReference type="RefSeq" id="XP_007835640.1">
    <property type="nucleotide sequence ID" value="XM_007837449.1"/>
</dbReference>
<feature type="compositionally biased region" description="Basic and acidic residues" evidence="2">
    <location>
        <begin position="747"/>
        <end position="759"/>
    </location>
</feature>
<feature type="compositionally biased region" description="Basic and acidic residues" evidence="2">
    <location>
        <begin position="829"/>
        <end position="841"/>
    </location>
</feature>
<sequence>MRRLSRFPFIKGLRAQPEASDDHDASDETLSKSTTLPTADNASATVGEKDRKESAWGLRELVSQPPARVGCVDIIAIHGLNGHREKTWTDAETKFNWLSDVKGLRHDMPSARIMTFGYNSKTYFSRSDADVVDFASELLAAIKAKRTTIEEKQRPIVFLCHSLGGIVFKQVGVFIFFVFYHYIYLLHSDLLKLVVRAYEQDTFYSKILDSIQGVVFFGTPHRGSDLAFWDHIGTRLVRVGTLGYLTNDTLSKDLKINAYMLKNISDSFVYRGAGLKIRSFYETLRMKGLNSRVVEKDSATLGWPNELAIASVATHSTVCKFPSRENSRYQTAISAIYEVIEQDEANRVLQASAQEQLCLQELGSDYQGHLGQVDDHVPGTCEWVLSHGMWRQWDAAPDSCLLWITADAGCGKSVIAKFIVEHLLTQSRESLAPRNICHFFFKEGLDDQDNAASAVSNLLHQIYSAQSSLIKHAMKRYTTMSLSTFKAFPTLWSIFLDTVNDPDLNATIMVLDGFDECEKGSLKQMSKALASYFDRAALQAMMDSKLKVILLSRPDNTIQQTLQLWGRQESRISHAPMQQQQQPLYKLRLMAEDESLAIARDITRFAKDKIGAWGQSSALSEDVLQQLEKTLIGRSDFTFLWISIVMKLVEEALVDGLNGEQLESILCTTELDGLYERLLAGRTLPLKTKKVLQIIVAAVRPLTVNEMCVAVEVLQDYHPKAEGKAPDLAPSTFRRSSPEKSSGTEQRFPKRKDAREPNDRSQALVSDLDEIGRLVRKPFANHLRQLCGHFVRIRGGKIYLVHQTARDFLLDRWTTERSAQSNGSAHKTSAHDPSARYQDRDSSTRQWRHSINLFAANRYLLQICVDYLSLFQFEYPLKADQWDEKKVTEFLKRCEWDTARSFFGYAALYWVEHYREVRLDLNYCFDYLLSPSHNLFKIWILVHRSWVSEEERSYLEASGIPIRRAHAANSEEENRKSEANGFREALEFFEFDTATFEDPADEVFSLPSEKIEINDGEDGHGMEDELPQYNRKHVPHFQQRRRNKAAQFILELSNPMSPGRSNPSAAGYMDEFLEINPEFRSRDRHPP</sequence>
<feature type="transmembrane region" description="Helical" evidence="3">
    <location>
        <begin position="156"/>
        <end position="183"/>
    </location>
</feature>
<feature type="domain" description="Nephrocystin 3-like N-terminal" evidence="4">
    <location>
        <begin position="379"/>
        <end position="553"/>
    </location>
</feature>
<name>W3WYT0_PESFW</name>
<evidence type="ECO:0000313" key="5">
    <source>
        <dbReference type="EMBL" id="ETS79015.1"/>
    </source>
</evidence>
<dbReference type="eggNOG" id="KOG2029">
    <property type="taxonomic scope" value="Eukaryota"/>
</dbReference>
<feature type="region of interest" description="Disordered" evidence="2">
    <location>
        <begin position="722"/>
        <end position="762"/>
    </location>
</feature>
<dbReference type="KEGG" id="pfy:PFICI_08868"/>